<accession>A0A1Y0I4B4</accession>
<dbReference type="InterPro" id="IPR051205">
    <property type="entry name" value="UbiH/COQ6_monooxygenase"/>
</dbReference>
<dbReference type="SUPFAM" id="SSF51905">
    <property type="entry name" value="FAD/NAD(P)-binding domain"/>
    <property type="match status" value="1"/>
</dbReference>
<name>A0A1Y0I4B4_9GAMM</name>
<dbReference type="GO" id="GO:0008681">
    <property type="term" value="F:2-octaprenyl-6-methoxyphenol hydroxylase activity"/>
    <property type="evidence" value="ECO:0007669"/>
    <property type="project" value="InterPro"/>
</dbReference>
<dbReference type="Proteomes" id="UP000196027">
    <property type="component" value="Chromosome"/>
</dbReference>
<keyword evidence="10" id="KW-1185">Reference proteome</keyword>
<dbReference type="GO" id="GO:0071949">
    <property type="term" value="F:FAD binding"/>
    <property type="evidence" value="ECO:0007669"/>
    <property type="project" value="InterPro"/>
</dbReference>
<dbReference type="InterPro" id="IPR011295">
    <property type="entry name" value="UbiH"/>
</dbReference>
<protein>
    <submittedName>
        <fullName evidence="9">2-octaprenyl-6-methoxyphenol hydroxylase</fullName>
    </submittedName>
</protein>
<dbReference type="EMBL" id="CP021425">
    <property type="protein sequence ID" value="ARU55080.1"/>
    <property type="molecule type" value="Genomic_DNA"/>
</dbReference>
<dbReference type="KEGG" id="ome:OLMES_0994"/>
<dbReference type="NCBIfam" id="TIGR01984">
    <property type="entry name" value="UbiH"/>
    <property type="match status" value="1"/>
</dbReference>
<feature type="domain" description="FAD-binding" evidence="8">
    <location>
        <begin position="28"/>
        <end position="346"/>
    </location>
</feature>
<reference evidence="9 10" key="1">
    <citation type="submission" date="2017-05" db="EMBL/GenBank/DDBJ databases">
        <title>Genomic insights into alkan degradation activity of Oleiphilus messinensis.</title>
        <authorList>
            <person name="Kozyavkin S.A."/>
            <person name="Slesarev A.I."/>
            <person name="Golyshin P.N."/>
            <person name="Korzhenkov A."/>
            <person name="Golyshina O.N."/>
            <person name="Toshchakov S.V."/>
        </authorList>
    </citation>
    <scope>NUCLEOTIDE SEQUENCE [LARGE SCALE GENOMIC DNA]</scope>
    <source>
        <strain evidence="9 10">ME102</strain>
    </source>
</reference>
<sequence length="431" mass="46593">MTGSTVFKDAQSVTQDRETNIAGPADNYDVVIVGGGLVGASLAIALAMPGVRDLRIAVVEAYPLPERGYQPSFDERSTALAWGTRLIYEQLGIWGALKEHVTPIRHIHVSDRGRFGASRLNAADNRVEALGYVVANQWIGESLMARLPQLHGIDFLAPEKVCEIEPSGTRHQHRVMLESGRALQADLVVVADGGRSGLPQKLGFLVESKTYSQVAVIANIQTERHHQWVAYERFTEQGPLAMLPLGEQDTSVGRSALVWTLPEALAERYLQLSEGAFLDQLQRTFGYRLGVIEKVGSTAHYPLSLSLVQQQARPGVVLVGNAAHTLHPVAGQGYNLALRGAMHLSAAVRSAVANGVPAGDWRSLSPFLAAQESDKANTIRFSDQVVRLFSSDHVGVSALRDAGLLGLDLMPGLKNRFARHAMGLGGKQVIV</sequence>
<evidence type="ECO:0000256" key="6">
    <source>
        <dbReference type="ARBA" id="ARBA00023002"/>
    </source>
</evidence>
<dbReference type="Gene3D" id="3.50.50.60">
    <property type="entry name" value="FAD/NAD(P)-binding domain"/>
    <property type="match status" value="2"/>
</dbReference>
<evidence type="ECO:0000256" key="2">
    <source>
        <dbReference type="ARBA" id="ARBA00004749"/>
    </source>
</evidence>
<dbReference type="NCBIfam" id="NF004356">
    <property type="entry name" value="PRK05732.1"/>
    <property type="match status" value="1"/>
</dbReference>
<dbReference type="InterPro" id="IPR010971">
    <property type="entry name" value="UbiH/COQ6"/>
</dbReference>
<dbReference type="Pfam" id="PF01494">
    <property type="entry name" value="FAD_binding_3"/>
    <property type="match status" value="1"/>
</dbReference>
<keyword evidence="4" id="KW-0285">Flavoprotein</keyword>
<comment type="pathway">
    <text evidence="2">Cofactor biosynthesis; ubiquinone biosynthesis.</text>
</comment>
<dbReference type="PANTHER" id="PTHR43876:SF8">
    <property type="entry name" value="2-OCTAPRENYL-6-METHOXYPHENOL HYDROXYLASE"/>
    <property type="match status" value="1"/>
</dbReference>
<dbReference type="InterPro" id="IPR036188">
    <property type="entry name" value="FAD/NAD-bd_sf"/>
</dbReference>
<dbReference type="PANTHER" id="PTHR43876">
    <property type="entry name" value="UBIQUINONE BIOSYNTHESIS MONOOXYGENASE COQ6, MITOCHONDRIAL"/>
    <property type="match status" value="1"/>
</dbReference>
<keyword evidence="6" id="KW-0560">Oxidoreductase</keyword>
<dbReference type="UniPathway" id="UPA00232"/>
<evidence type="ECO:0000256" key="5">
    <source>
        <dbReference type="ARBA" id="ARBA00022827"/>
    </source>
</evidence>
<gene>
    <name evidence="9" type="ORF">OLMES_0994</name>
</gene>
<organism evidence="9 10">
    <name type="scientific">Oleiphilus messinensis</name>
    <dbReference type="NCBI Taxonomy" id="141451"/>
    <lineage>
        <taxon>Bacteria</taxon>
        <taxon>Pseudomonadati</taxon>
        <taxon>Pseudomonadota</taxon>
        <taxon>Gammaproteobacteria</taxon>
        <taxon>Oceanospirillales</taxon>
        <taxon>Oleiphilaceae</taxon>
        <taxon>Oleiphilus</taxon>
    </lineage>
</organism>
<keyword evidence="5" id="KW-0274">FAD</keyword>
<dbReference type="PRINTS" id="PR00420">
    <property type="entry name" value="RNGMNOXGNASE"/>
</dbReference>
<evidence type="ECO:0000256" key="3">
    <source>
        <dbReference type="ARBA" id="ARBA00005349"/>
    </source>
</evidence>
<comment type="cofactor">
    <cofactor evidence="1">
        <name>FAD</name>
        <dbReference type="ChEBI" id="CHEBI:57692"/>
    </cofactor>
</comment>
<dbReference type="RefSeq" id="WP_087460220.1">
    <property type="nucleotide sequence ID" value="NZ_CP021425.1"/>
</dbReference>
<dbReference type="NCBIfam" id="TIGR01988">
    <property type="entry name" value="Ubi-OHases"/>
    <property type="match status" value="1"/>
</dbReference>
<dbReference type="InterPro" id="IPR002938">
    <property type="entry name" value="FAD-bd"/>
</dbReference>
<evidence type="ECO:0000259" key="8">
    <source>
        <dbReference type="Pfam" id="PF01494"/>
    </source>
</evidence>
<keyword evidence="7" id="KW-0503">Monooxygenase</keyword>
<dbReference type="OrthoDB" id="9769565at2"/>
<evidence type="ECO:0000256" key="4">
    <source>
        <dbReference type="ARBA" id="ARBA00022630"/>
    </source>
</evidence>
<evidence type="ECO:0000256" key="1">
    <source>
        <dbReference type="ARBA" id="ARBA00001974"/>
    </source>
</evidence>
<evidence type="ECO:0000256" key="7">
    <source>
        <dbReference type="ARBA" id="ARBA00023033"/>
    </source>
</evidence>
<evidence type="ECO:0000313" key="10">
    <source>
        <dbReference type="Proteomes" id="UP000196027"/>
    </source>
</evidence>
<dbReference type="GO" id="GO:0006744">
    <property type="term" value="P:ubiquinone biosynthetic process"/>
    <property type="evidence" value="ECO:0007669"/>
    <property type="project" value="UniProtKB-UniPathway"/>
</dbReference>
<comment type="similarity">
    <text evidence="3">Belongs to the UbiH/COQ6 family.</text>
</comment>
<proteinExistence type="inferred from homology"/>
<evidence type="ECO:0000313" key="9">
    <source>
        <dbReference type="EMBL" id="ARU55080.1"/>
    </source>
</evidence>
<dbReference type="AlphaFoldDB" id="A0A1Y0I4B4"/>